<feature type="transmembrane region" description="Helical" evidence="1">
    <location>
        <begin position="121"/>
        <end position="141"/>
    </location>
</feature>
<evidence type="ECO:0000313" key="3">
    <source>
        <dbReference type="Proteomes" id="UP000078486"/>
    </source>
</evidence>
<dbReference type="EMBL" id="LRRQ01000100">
    <property type="protein sequence ID" value="OAM89257.1"/>
    <property type="molecule type" value="Genomic_DNA"/>
</dbReference>
<feature type="transmembrane region" description="Helical" evidence="1">
    <location>
        <begin position="95"/>
        <end position="112"/>
    </location>
</feature>
<accession>A0A178IJ04</accession>
<comment type="caution">
    <text evidence="2">The sequence shown here is derived from an EMBL/GenBank/DDBJ whole genome shotgun (WGS) entry which is preliminary data.</text>
</comment>
<evidence type="ECO:0000256" key="1">
    <source>
        <dbReference type="SAM" id="Phobius"/>
    </source>
</evidence>
<dbReference type="Gene3D" id="1.20.1640.10">
    <property type="entry name" value="Multidrug efflux transporter AcrB transmembrane domain"/>
    <property type="match status" value="1"/>
</dbReference>
<evidence type="ECO:0008006" key="4">
    <source>
        <dbReference type="Google" id="ProtNLM"/>
    </source>
</evidence>
<keyword evidence="1" id="KW-0472">Membrane</keyword>
<dbReference type="OrthoDB" id="180844at2"/>
<proteinExistence type="predicted"/>
<dbReference type="STRING" id="1184151.AW736_14170"/>
<dbReference type="AlphaFoldDB" id="A0A178IJ04"/>
<feature type="transmembrane region" description="Helical" evidence="1">
    <location>
        <begin position="473"/>
        <end position="506"/>
    </location>
</feature>
<sequence>MSLLNALSLVAVLGVAAVCLRRIPKALHLAPVVLGAVLGAWVAVTLAFERVHVLVFVIGSLLAGVAIDYGFYLYLQPPLYPGEHYSEKARRLMKPLLGSALTTVIGFSLLMFSDLPLIRQLGVFVSAGLLAALAAALLWFAQVREPFMQTRAFARAQARPSRRGRGAARVALGVIAAAALGGPWLLHWRDNIRELEIPTPELRREAMELRALFGESAQRTIYLTRGATPGAARESLETFFAWHAEAFPGSAAASLGQALPLPGDWDAADARLAELERGDFAKKLRAALARREFDAEGFGPFFAAWGKRMTTAKNYDDATRALAGALRGRMSLLMSTTPGESWFLTVANHAPGAEPPAELGTISLDQLETLNRLFARYRVSALRLSALGLALVGLSMWVIYGVGRGTRIFATPVGSCLFAFGVLGLAGQTLNLFHLLGAFLGVCLSHNYAIFAAENDARGEEPPPSIRLSALSTAASFGVLALSHIPVVKALGSTVALIVLGALAIVELKRVARCAKANEKCRMNNVK</sequence>
<feature type="transmembrane region" description="Helical" evidence="1">
    <location>
        <begin position="408"/>
        <end position="426"/>
    </location>
</feature>
<keyword evidence="1" id="KW-1133">Transmembrane helix</keyword>
<feature type="transmembrane region" description="Helical" evidence="1">
    <location>
        <begin position="53"/>
        <end position="75"/>
    </location>
</feature>
<keyword evidence="3" id="KW-1185">Reference proteome</keyword>
<keyword evidence="1" id="KW-0812">Transmembrane</keyword>
<dbReference type="SUPFAM" id="SSF82866">
    <property type="entry name" value="Multidrug efflux transporter AcrB transmembrane domain"/>
    <property type="match status" value="2"/>
</dbReference>
<feature type="transmembrane region" description="Helical" evidence="1">
    <location>
        <begin position="381"/>
        <end position="402"/>
    </location>
</feature>
<name>A0A178IJ04_9BACT</name>
<protein>
    <recommendedName>
        <fullName evidence="4">Membrane transport protein MMPL domain-containing protein</fullName>
    </recommendedName>
</protein>
<feature type="transmembrane region" description="Helical" evidence="1">
    <location>
        <begin position="167"/>
        <end position="186"/>
    </location>
</feature>
<feature type="transmembrane region" description="Helical" evidence="1">
    <location>
        <begin position="27"/>
        <end position="46"/>
    </location>
</feature>
<reference evidence="2 3" key="1">
    <citation type="submission" date="2016-01" db="EMBL/GenBank/DDBJ databases">
        <title>High potential of lignocellulose degradation of a new Verrucomicrobia species.</title>
        <authorList>
            <person name="Wang Y."/>
            <person name="Shi Y."/>
            <person name="Qiu Z."/>
            <person name="Liu S."/>
            <person name="Yang H."/>
        </authorList>
    </citation>
    <scope>NUCLEOTIDE SEQUENCE [LARGE SCALE GENOMIC DNA]</scope>
    <source>
        <strain evidence="2 3">TSB47</strain>
    </source>
</reference>
<organism evidence="2 3">
    <name type="scientific">Termitidicoccus mucosus</name>
    <dbReference type="NCBI Taxonomy" id="1184151"/>
    <lineage>
        <taxon>Bacteria</taxon>
        <taxon>Pseudomonadati</taxon>
        <taxon>Verrucomicrobiota</taxon>
        <taxon>Opitutia</taxon>
        <taxon>Opitutales</taxon>
        <taxon>Opitutaceae</taxon>
        <taxon>Termitidicoccus</taxon>
    </lineage>
</organism>
<dbReference type="Proteomes" id="UP000078486">
    <property type="component" value="Unassembled WGS sequence"/>
</dbReference>
<gene>
    <name evidence="2" type="ORF">AW736_14170</name>
</gene>
<evidence type="ECO:0000313" key="2">
    <source>
        <dbReference type="EMBL" id="OAM89257.1"/>
    </source>
</evidence>